<evidence type="ECO:0000313" key="1">
    <source>
        <dbReference type="EMBL" id="NYZ63938.1"/>
    </source>
</evidence>
<gene>
    <name evidence="1" type="ORF">H0E82_14415</name>
</gene>
<reference evidence="1 2" key="1">
    <citation type="submission" date="2020-07" db="EMBL/GenBank/DDBJ databases">
        <title>isolation of Luteimonas sp. SJ-16.</title>
        <authorList>
            <person name="Huang X.-X."/>
            <person name="Xu L."/>
            <person name="Sun J.-Q."/>
        </authorList>
    </citation>
    <scope>NUCLEOTIDE SEQUENCE [LARGE SCALE GENOMIC DNA]</scope>
    <source>
        <strain evidence="1 2">SJ-16</strain>
    </source>
</reference>
<evidence type="ECO:0000313" key="2">
    <source>
        <dbReference type="Proteomes" id="UP000589896"/>
    </source>
</evidence>
<comment type="caution">
    <text evidence="1">The sequence shown here is derived from an EMBL/GenBank/DDBJ whole genome shotgun (WGS) entry which is preliminary data.</text>
</comment>
<dbReference type="AlphaFoldDB" id="A0A7Z0U138"/>
<organism evidence="1 2">
    <name type="scientific">Luteimonas deserti</name>
    <dbReference type="NCBI Taxonomy" id="2752306"/>
    <lineage>
        <taxon>Bacteria</taxon>
        <taxon>Pseudomonadati</taxon>
        <taxon>Pseudomonadota</taxon>
        <taxon>Gammaproteobacteria</taxon>
        <taxon>Lysobacterales</taxon>
        <taxon>Lysobacteraceae</taxon>
        <taxon>Luteimonas</taxon>
    </lineage>
</organism>
<dbReference type="Proteomes" id="UP000589896">
    <property type="component" value="Unassembled WGS sequence"/>
</dbReference>
<sequence>MRRVVLSFDGNAQATCEVDDSLATAPHPDDRILVSDRTSCPADIVPADCSDASPGH</sequence>
<keyword evidence="2" id="KW-1185">Reference proteome</keyword>
<accession>A0A7Z0U138</accession>
<name>A0A7Z0U138_9GAMM</name>
<dbReference type="RefSeq" id="WP_180546126.1">
    <property type="nucleotide sequence ID" value="NZ_JACCJZ010000020.1"/>
</dbReference>
<dbReference type="EMBL" id="JACCJZ010000020">
    <property type="protein sequence ID" value="NYZ63938.1"/>
    <property type="molecule type" value="Genomic_DNA"/>
</dbReference>
<protein>
    <submittedName>
        <fullName evidence="1">Uncharacterized protein</fullName>
    </submittedName>
</protein>
<proteinExistence type="predicted"/>